<gene>
    <name evidence="1" type="ORF">HK103_004674</name>
</gene>
<name>A0AAD5ULZ5_9FUNG</name>
<reference evidence="1" key="1">
    <citation type="submission" date="2020-05" db="EMBL/GenBank/DDBJ databases">
        <title>Phylogenomic resolution of chytrid fungi.</title>
        <authorList>
            <person name="Stajich J.E."/>
            <person name="Amses K."/>
            <person name="Simmons R."/>
            <person name="Seto K."/>
            <person name="Myers J."/>
            <person name="Bonds A."/>
            <person name="Quandt C.A."/>
            <person name="Barry K."/>
            <person name="Liu P."/>
            <person name="Grigoriev I."/>
            <person name="Longcore J.E."/>
            <person name="James T.Y."/>
        </authorList>
    </citation>
    <scope>NUCLEOTIDE SEQUENCE</scope>
    <source>
        <strain evidence="1">PLAUS21</strain>
    </source>
</reference>
<protein>
    <submittedName>
        <fullName evidence="1">Uncharacterized protein</fullName>
    </submittedName>
</protein>
<sequence>MKQQLQIQIPKERVYTMQDYTIEPVTLRDLNFAKPKKTLKLLIPKEREYFIEEKIREPFSFEELIANATIKRKDSGCATESNNFLTSDGSHAKNLRVTIPEVVYQPEDNLDFIDYGDQWLEKAGEKCSDSSTNWAINMLSFSRNRIPSSEAH</sequence>
<evidence type="ECO:0000313" key="1">
    <source>
        <dbReference type="EMBL" id="KAJ3261723.1"/>
    </source>
</evidence>
<proteinExistence type="predicted"/>
<dbReference type="EMBL" id="JADGKB010000004">
    <property type="protein sequence ID" value="KAJ3261723.1"/>
    <property type="molecule type" value="Genomic_DNA"/>
</dbReference>
<organism evidence="1 2">
    <name type="scientific">Boothiomyces macroporosus</name>
    <dbReference type="NCBI Taxonomy" id="261099"/>
    <lineage>
        <taxon>Eukaryota</taxon>
        <taxon>Fungi</taxon>
        <taxon>Fungi incertae sedis</taxon>
        <taxon>Chytridiomycota</taxon>
        <taxon>Chytridiomycota incertae sedis</taxon>
        <taxon>Chytridiomycetes</taxon>
        <taxon>Rhizophydiales</taxon>
        <taxon>Terramycetaceae</taxon>
        <taxon>Boothiomyces</taxon>
    </lineage>
</organism>
<evidence type="ECO:0000313" key="2">
    <source>
        <dbReference type="Proteomes" id="UP001210925"/>
    </source>
</evidence>
<comment type="caution">
    <text evidence="1">The sequence shown here is derived from an EMBL/GenBank/DDBJ whole genome shotgun (WGS) entry which is preliminary data.</text>
</comment>
<keyword evidence="2" id="KW-1185">Reference proteome</keyword>
<accession>A0AAD5ULZ5</accession>
<dbReference type="Proteomes" id="UP001210925">
    <property type="component" value="Unassembled WGS sequence"/>
</dbReference>
<dbReference type="AlphaFoldDB" id="A0AAD5ULZ5"/>